<evidence type="ECO:0000313" key="1">
    <source>
        <dbReference type="EMBL" id="BDD86780.1"/>
    </source>
</evidence>
<name>A0ABM7W7A2_9BACT</name>
<dbReference type="EMBL" id="AP025516">
    <property type="protein sequence ID" value="BDD86780.1"/>
    <property type="molecule type" value="Genomic_DNA"/>
</dbReference>
<dbReference type="RefSeq" id="WP_284153851.1">
    <property type="nucleotide sequence ID" value="NZ_AP025516.1"/>
</dbReference>
<reference evidence="1 2" key="1">
    <citation type="submission" date="2022-01" db="EMBL/GenBank/DDBJ databases">
        <title>Desulfofustis limnae sp. nov., a novel mesophilic sulfate-reducing bacterium isolated from marsh soil.</title>
        <authorList>
            <person name="Watanabe M."/>
            <person name="Takahashi A."/>
            <person name="Kojima H."/>
            <person name="Fukui M."/>
        </authorList>
    </citation>
    <scope>NUCLEOTIDE SEQUENCE [LARGE SCALE GENOMIC DNA]</scope>
    <source>
        <strain evidence="1 2">PPLL</strain>
    </source>
</reference>
<sequence>MHNDLFKTFLFPDTDICRETRYPLLLVGAPLFYLQPVEPDPQRTAPSEPDLFMERGLCQAHTPAPLGADRGRFQRLIEDIRSRRDDYAAQLSALTMASLSAHKSEHIGEAGHQIVSSLLQQHRVVEPGDQQTIALELWQARLVLCIAELLEKEEEALRNELELLTDQELEMLRSLQGEDGLEEEGPLAELTALRTRLSVPRTGDFRVRFKAWQRLMRAGALPPVDLWLASSREAADQVFEPFADRHPGVALPLLSLPLPREIAASPSYLVDQVARFREQADPVLAAMCAELERFRTGDYPQQAAIDDLLPGRNLPSDEWQTLVDRHFPASSHGRSALVFYLLPGQAVPALLHIAPPVDADRRHGLLAVLQS</sequence>
<dbReference type="Proteomes" id="UP000830055">
    <property type="component" value="Chromosome"/>
</dbReference>
<gene>
    <name evidence="1" type="ORF">DPPLL_11450</name>
</gene>
<evidence type="ECO:0000313" key="2">
    <source>
        <dbReference type="Proteomes" id="UP000830055"/>
    </source>
</evidence>
<proteinExistence type="predicted"/>
<protein>
    <submittedName>
        <fullName evidence="1">Uncharacterized protein</fullName>
    </submittedName>
</protein>
<keyword evidence="2" id="KW-1185">Reference proteome</keyword>
<organism evidence="1 2">
    <name type="scientific">Desulfofustis limnaeus</name>
    <dbReference type="NCBI Taxonomy" id="2740163"/>
    <lineage>
        <taxon>Bacteria</taxon>
        <taxon>Pseudomonadati</taxon>
        <taxon>Thermodesulfobacteriota</taxon>
        <taxon>Desulfobulbia</taxon>
        <taxon>Desulfobulbales</taxon>
        <taxon>Desulfocapsaceae</taxon>
        <taxon>Desulfofustis</taxon>
    </lineage>
</organism>
<accession>A0ABM7W7A2</accession>